<accession>A0A0F9DGR2</accession>
<comment type="caution">
    <text evidence="1">The sequence shown here is derived from an EMBL/GenBank/DDBJ whole genome shotgun (WGS) entry which is preliminary data.</text>
</comment>
<feature type="non-terminal residue" evidence="1">
    <location>
        <position position="396"/>
    </location>
</feature>
<evidence type="ECO:0000313" key="1">
    <source>
        <dbReference type="EMBL" id="KKL60814.1"/>
    </source>
</evidence>
<dbReference type="EMBL" id="LAZR01029023">
    <property type="protein sequence ID" value="KKL60814.1"/>
    <property type="molecule type" value="Genomic_DNA"/>
</dbReference>
<dbReference type="Gene3D" id="3.40.50.300">
    <property type="entry name" value="P-loop containing nucleotide triphosphate hydrolases"/>
    <property type="match status" value="1"/>
</dbReference>
<dbReference type="InterPro" id="IPR027417">
    <property type="entry name" value="P-loop_NTPase"/>
</dbReference>
<organism evidence="1">
    <name type="scientific">marine sediment metagenome</name>
    <dbReference type="NCBI Taxonomy" id="412755"/>
    <lineage>
        <taxon>unclassified sequences</taxon>
        <taxon>metagenomes</taxon>
        <taxon>ecological metagenomes</taxon>
    </lineage>
</organism>
<protein>
    <submittedName>
        <fullName evidence="1">Uncharacterized protein</fullName>
    </submittedName>
</protein>
<reference evidence="1" key="1">
    <citation type="journal article" date="2015" name="Nature">
        <title>Complex archaea that bridge the gap between prokaryotes and eukaryotes.</title>
        <authorList>
            <person name="Spang A."/>
            <person name="Saw J.H."/>
            <person name="Jorgensen S.L."/>
            <person name="Zaremba-Niedzwiedzka K."/>
            <person name="Martijn J."/>
            <person name="Lind A.E."/>
            <person name="van Eijk R."/>
            <person name="Schleper C."/>
            <person name="Guy L."/>
            <person name="Ettema T.J."/>
        </authorList>
    </citation>
    <scope>NUCLEOTIDE SEQUENCE</scope>
</reference>
<dbReference type="Pfam" id="PF03237">
    <property type="entry name" value="Terminase_6N"/>
    <property type="match status" value="1"/>
</dbReference>
<proteinExistence type="predicted"/>
<name>A0A0F9DGR2_9ZZZZ</name>
<sequence length="396" mass="44399">MAVAAPNRIQLFGFQAGRNGFVRIGTGSKEDLEDWTNRLFLYGHGGRSAGKSKGGSYRMLNYINAWPGCVGVVTAPTYPILHDATLMAIREGLDEAGFVRGLHWEYIQGREELQFWNGSLVHLRTTEHPDRLRGTTTAFFWMDEPRGSPYDAYRNLKAGLRQTGFPHQGWFTSTPKGRKHWLYRVWYARRLLEAPDKVKPGDQYIAFPASTLDNPFVGGEVAASMEEEYGGKDSPLYRQEILGEHVIAEGLVYPTWRPSIHLVPVKDWPVTPRELIAGGRVFGGIDFGFRNPACIGVFALDSRDRQYMLDGIYKARMTEPELIGEAKRLQNLYHVRAFACDPADPGWRVSARRAGIRVVKAMNRKGSSRDTSFGIGACTAALNARMPDGTSMFFVN</sequence>
<dbReference type="Gene3D" id="3.30.420.280">
    <property type="match status" value="1"/>
</dbReference>
<dbReference type="InterPro" id="IPR052380">
    <property type="entry name" value="Viral_DNA_packaging_terminase"/>
</dbReference>
<dbReference type="AlphaFoldDB" id="A0A0F9DGR2"/>
<dbReference type="PANTHER" id="PTHR39184">
    <property type="match status" value="1"/>
</dbReference>
<dbReference type="PANTHER" id="PTHR39184:SF1">
    <property type="entry name" value="PBSX PHAGE TERMINASE LARGE SUBUNIT"/>
    <property type="match status" value="1"/>
</dbReference>
<gene>
    <name evidence="1" type="ORF">LCGC14_2201540</name>
</gene>